<organism evidence="2 3">
    <name type="scientific">Nitrosomonas halophila</name>
    <dbReference type="NCBI Taxonomy" id="44576"/>
    <lineage>
        <taxon>Bacteria</taxon>
        <taxon>Pseudomonadati</taxon>
        <taxon>Pseudomonadota</taxon>
        <taxon>Betaproteobacteria</taxon>
        <taxon>Nitrosomonadales</taxon>
        <taxon>Nitrosomonadaceae</taxon>
        <taxon>Nitrosomonas</taxon>
    </lineage>
</organism>
<evidence type="ECO:0000313" key="2">
    <source>
        <dbReference type="EMBL" id="SDX96067.1"/>
    </source>
</evidence>
<reference evidence="2 3" key="1">
    <citation type="submission" date="2016-10" db="EMBL/GenBank/DDBJ databases">
        <authorList>
            <person name="de Groot N.N."/>
        </authorList>
    </citation>
    <scope>NUCLEOTIDE SEQUENCE [LARGE SCALE GENOMIC DNA]</scope>
    <source>
        <strain evidence="2 3">Nm1</strain>
    </source>
</reference>
<dbReference type="EMBL" id="FNOY01000013">
    <property type="protein sequence ID" value="SDX96067.1"/>
    <property type="molecule type" value="Genomic_DNA"/>
</dbReference>
<dbReference type="RefSeq" id="WP_090412793.1">
    <property type="nucleotide sequence ID" value="NZ_FNOY01000013.1"/>
</dbReference>
<dbReference type="InterPro" id="IPR010466">
    <property type="entry name" value="DUF1058"/>
</dbReference>
<dbReference type="AlphaFoldDB" id="A0A1H3FZ49"/>
<proteinExistence type="predicted"/>
<accession>A0A1H3FZ49</accession>
<dbReference type="Proteomes" id="UP000198640">
    <property type="component" value="Unassembled WGS sequence"/>
</dbReference>
<evidence type="ECO:0000313" key="3">
    <source>
        <dbReference type="Proteomes" id="UP000198640"/>
    </source>
</evidence>
<dbReference type="Gene3D" id="2.30.30.40">
    <property type="entry name" value="SH3 Domains"/>
    <property type="match status" value="2"/>
</dbReference>
<keyword evidence="1" id="KW-0732">Signal</keyword>
<dbReference type="OrthoDB" id="5297720at2"/>
<evidence type="ECO:0000256" key="1">
    <source>
        <dbReference type="SAM" id="SignalP"/>
    </source>
</evidence>
<keyword evidence="3" id="KW-1185">Reference proteome</keyword>
<feature type="signal peptide" evidence="1">
    <location>
        <begin position="1"/>
        <end position="34"/>
    </location>
</feature>
<gene>
    <name evidence="2" type="ORF">SAMN05421881_101359</name>
</gene>
<dbReference type="Pfam" id="PF06347">
    <property type="entry name" value="SH3_4"/>
    <property type="match status" value="2"/>
</dbReference>
<dbReference type="STRING" id="44576.SAMN05421881_101359"/>
<sequence length="165" mass="17978">MKHLPLVKRSVGVFAPLYVSLALLLLVFASQAVAADQAGSEFLSIATPAAILYDAPSRNAEKLYVASANLPVEVLVKVEGWAKVRDSNGYLAWAESKNLSAKRFVIVIVPIAEVYPAADLTSPMLFQAQQGVVLEWVEDVPSGWTKVRHQDGQAGYIRNDQIWGV</sequence>
<feature type="chain" id="PRO_5011765152" evidence="1">
    <location>
        <begin position="35"/>
        <end position="165"/>
    </location>
</feature>
<name>A0A1H3FZ49_9PROT</name>
<protein>
    <submittedName>
        <fullName evidence="2">SH3-like domain-containing protein</fullName>
    </submittedName>
</protein>